<accession>A0A8E0VF17</accession>
<evidence type="ECO:0000313" key="2">
    <source>
        <dbReference type="Proteomes" id="UP000728185"/>
    </source>
</evidence>
<sequence length="140" mass="15566">MLKHLLRSGRKKIADIDRHSPGKLRDRHLLSKALHTWANLRKLSKSGNTWQTWDPPSHSSFSWDDGDSFESVSSLNCASDCVLIPSRLSTFSVDLFGTNPTVNDINPPTQPAIVPTAHSDSQTRSVSPDCALTCDEHRFV</sequence>
<gene>
    <name evidence="1" type="ORF">FBUS_11784</name>
</gene>
<organism evidence="1 2">
    <name type="scientific">Fasciolopsis buskii</name>
    <dbReference type="NCBI Taxonomy" id="27845"/>
    <lineage>
        <taxon>Eukaryota</taxon>
        <taxon>Metazoa</taxon>
        <taxon>Spiralia</taxon>
        <taxon>Lophotrochozoa</taxon>
        <taxon>Platyhelminthes</taxon>
        <taxon>Trematoda</taxon>
        <taxon>Digenea</taxon>
        <taxon>Plagiorchiida</taxon>
        <taxon>Echinostomata</taxon>
        <taxon>Echinostomatoidea</taxon>
        <taxon>Fasciolidae</taxon>
        <taxon>Fasciolopsis</taxon>
    </lineage>
</organism>
<name>A0A8E0VF17_9TREM</name>
<dbReference type="OrthoDB" id="6237947at2759"/>
<comment type="caution">
    <text evidence="1">The sequence shown here is derived from an EMBL/GenBank/DDBJ whole genome shotgun (WGS) entry which is preliminary data.</text>
</comment>
<evidence type="ECO:0000313" key="1">
    <source>
        <dbReference type="EMBL" id="KAA0189936.1"/>
    </source>
</evidence>
<dbReference type="AlphaFoldDB" id="A0A8E0VF17"/>
<proteinExistence type="predicted"/>
<keyword evidence="2" id="KW-1185">Reference proteome</keyword>
<protein>
    <submittedName>
        <fullName evidence="1">Uncharacterized protein</fullName>
    </submittedName>
</protein>
<dbReference type="Proteomes" id="UP000728185">
    <property type="component" value="Unassembled WGS sequence"/>
</dbReference>
<dbReference type="EMBL" id="LUCM01007438">
    <property type="protein sequence ID" value="KAA0189936.1"/>
    <property type="molecule type" value="Genomic_DNA"/>
</dbReference>
<reference evidence="1" key="1">
    <citation type="submission" date="2019-05" db="EMBL/GenBank/DDBJ databases">
        <title>Annotation for the trematode Fasciolopsis buski.</title>
        <authorList>
            <person name="Choi Y.-J."/>
        </authorList>
    </citation>
    <scope>NUCLEOTIDE SEQUENCE</scope>
    <source>
        <strain evidence="1">HT</strain>
        <tissue evidence="1">Whole worm</tissue>
    </source>
</reference>